<dbReference type="Proteomes" id="UP000679690">
    <property type="component" value="Unassembled WGS sequence"/>
</dbReference>
<dbReference type="InterPro" id="IPR036661">
    <property type="entry name" value="Luciferase-like_sf"/>
</dbReference>
<evidence type="ECO:0000313" key="3">
    <source>
        <dbReference type="Proteomes" id="UP000679690"/>
    </source>
</evidence>
<dbReference type="PANTHER" id="PTHR43244">
    <property type="match status" value="1"/>
</dbReference>
<name>A0ABS3UR75_9ACTN</name>
<feature type="domain" description="Luciferase-like" evidence="1">
    <location>
        <begin position="10"/>
        <end position="348"/>
    </location>
</feature>
<proteinExistence type="predicted"/>
<dbReference type="EMBL" id="JAGFNS010000019">
    <property type="protein sequence ID" value="MBO3741275.1"/>
    <property type="molecule type" value="Genomic_DNA"/>
</dbReference>
<gene>
    <name evidence="2" type="ORF">J5X75_27580</name>
</gene>
<dbReference type="CDD" id="cd01097">
    <property type="entry name" value="Tetrahydromethanopterin_reductase"/>
    <property type="match status" value="1"/>
</dbReference>
<dbReference type="Pfam" id="PF00296">
    <property type="entry name" value="Bac_luciferase"/>
    <property type="match status" value="1"/>
</dbReference>
<dbReference type="InterPro" id="IPR050564">
    <property type="entry name" value="F420-G6PD/mer"/>
</dbReference>
<reference evidence="2 3" key="1">
    <citation type="submission" date="2021-03" db="EMBL/GenBank/DDBJ databases">
        <title>Actinoplanes flavus sp. nov., a novel actinomycete isolated from Coconut Palm rhizosphere soil.</title>
        <authorList>
            <person name="Luo X."/>
        </authorList>
    </citation>
    <scope>NUCLEOTIDE SEQUENCE [LARGE SCALE GENOMIC DNA]</scope>
    <source>
        <strain evidence="2 3">NEAU-H7</strain>
    </source>
</reference>
<protein>
    <submittedName>
        <fullName evidence="2">LLM class flavin-dependent oxidoreductase</fullName>
    </submittedName>
</protein>
<comment type="caution">
    <text evidence="2">The sequence shown here is derived from an EMBL/GenBank/DDBJ whole genome shotgun (WGS) entry which is preliminary data.</text>
</comment>
<dbReference type="PANTHER" id="PTHR43244:SF2">
    <property type="entry name" value="CONSERVED HYPOTHETICAL ALANINE AND PROLINE-RICH PROTEIN"/>
    <property type="match status" value="1"/>
</dbReference>
<accession>A0ABS3UR75</accession>
<dbReference type="SUPFAM" id="SSF51679">
    <property type="entry name" value="Bacterial luciferase-like"/>
    <property type="match status" value="2"/>
</dbReference>
<dbReference type="InterPro" id="IPR011251">
    <property type="entry name" value="Luciferase-like_dom"/>
</dbReference>
<evidence type="ECO:0000259" key="1">
    <source>
        <dbReference type="Pfam" id="PF00296"/>
    </source>
</evidence>
<sequence>MRLDVQPWGETMAELAGAARAAENAGAGVVWAPELHRSAFVTASALAAATGRHAGGHSRIGIGTGIALAFARSAMLTALAAADLDELSEGRFRLGLGTGVARLNQDWHGVSFDRPLPRLRDTVAIVRAILAGGDPIVHQGLRSIRVRGWRRPYPPVRPHLPIYLAGVGPAMVALAGEVADGWIAHELCPPAELRSHIWPALRSGLARSSVPGVGPSSAGDLVSGSSSAGGLVSGSSFAGGLVSGSSSGGGLVPGFDVVAAACCSVDSDAAAARRRAANVVGFYASVRSYADMFGAAGFADVCVTASGALRSGRPADTLGDLIPDAMVDAFTIAGTPAHCAARILEYDGLADAIKLSPPSYGLPADEVRHAQNRLLELVGSMC</sequence>
<organism evidence="2 3">
    <name type="scientific">Actinoplanes flavus</name>
    <dbReference type="NCBI Taxonomy" id="2820290"/>
    <lineage>
        <taxon>Bacteria</taxon>
        <taxon>Bacillati</taxon>
        <taxon>Actinomycetota</taxon>
        <taxon>Actinomycetes</taxon>
        <taxon>Micromonosporales</taxon>
        <taxon>Micromonosporaceae</taxon>
        <taxon>Actinoplanes</taxon>
    </lineage>
</organism>
<keyword evidence="3" id="KW-1185">Reference proteome</keyword>
<dbReference type="RefSeq" id="WP_208470412.1">
    <property type="nucleotide sequence ID" value="NZ_JAGFNS010000019.1"/>
</dbReference>
<dbReference type="Gene3D" id="3.20.20.30">
    <property type="entry name" value="Luciferase-like domain"/>
    <property type="match status" value="1"/>
</dbReference>
<evidence type="ECO:0000313" key="2">
    <source>
        <dbReference type="EMBL" id="MBO3741275.1"/>
    </source>
</evidence>